<dbReference type="AlphaFoldDB" id="A0A2S2R4C4"/>
<dbReference type="Proteomes" id="UP000694846">
    <property type="component" value="Unplaced"/>
</dbReference>
<evidence type="ECO:0000259" key="2">
    <source>
        <dbReference type="Pfam" id="PF05193"/>
    </source>
</evidence>
<dbReference type="Pfam" id="PF05193">
    <property type="entry name" value="Peptidase_M16_C"/>
    <property type="match status" value="1"/>
</dbReference>
<reference evidence="5" key="2">
    <citation type="submission" date="2025-04" db="UniProtKB">
        <authorList>
            <consortium name="RefSeq"/>
        </authorList>
    </citation>
    <scope>IDENTIFICATION</scope>
    <source>
        <tissue evidence="5">Whole body</tissue>
    </source>
</reference>
<dbReference type="Gene3D" id="3.30.830.10">
    <property type="entry name" value="Metalloenzyme, LuxS/M16 peptidase-like"/>
    <property type="match status" value="4"/>
</dbReference>
<proteinExistence type="predicted"/>
<dbReference type="RefSeq" id="XP_025416884.1">
    <property type="nucleotide sequence ID" value="XM_025561099.1"/>
</dbReference>
<keyword evidence="4" id="KW-1185">Reference proteome</keyword>
<organism evidence="3">
    <name type="scientific">Sipha flava</name>
    <name type="common">yellow sugarcane aphid</name>
    <dbReference type="NCBI Taxonomy" id="143950"/>
    <lineage>
        <taxon>Eukaryota</taxon>
        <taxon>Metazoa</taxon>
        <taxon>Ecdysozoa</taxon>
        <taxon>Arthropoda</taxon>
        <taxon>Hexapoda</taxon>
        <taxon>Insecta</taxon>
        <taxon>Pterygota</taxon>
        <taxon>Neoptera</taxon>
        <taxon>Paraneoptera</taxon>
        <taxon>Hemiptera</taxon>
        <taxon>Sternorrhyncha</taxon>
        <taxon>Aphidomorpha</taxon>
        <taxon>Aphidoidea</taxon>
        <taxon>Aphididae</taxon>
        <taxon>Sipha</taxon>
    </lineage>
</organism>
<evidence type="ECO:0000259" key="1">
    <source>
        <dbReference type="Pfam" id="PF00675"/>
    </source>
</evidence>
<dbReference type="GO" id="GO:0046872">
    <property type="term" value="F:metal ion binding"/>
    <property type="evidence" value="ECO:0007669"/>
    <property type="project" value="InterPro"/>
</dbReference>
<dbReference type="OrthoDB" id="4953at2759"/>
<gene>
    <name evidence="3" type="primary">C05D11.1</name>
    <name evidence="5" type="synonym">LOC112688085</name>
    <name evidence="3" type="ORF">g.115852</name>
</gene>
<reference evidence="3" key="1">
    <citation type="submission" date="2018-04" db="EMBL/GenBank/DDBJ databases">
        <title>Transcriptome assembly of Sipha flava.</title>
        <authorList>
            <person name="Scully E.D."/>
            <person name="Geib S.M."/>
            <person name="Palmer N.A."/>
            <person name="Koch K."/>
            <person name="Bradshaw J."/>
            <person name="Heng-Moss T."/>
            <person name="Sarath G."/>
        </authorList>
    </citation>
    <scope>NUCLEOTIDE SEQUENCE</scope>
</reference>
<dbReference type="Pfam" id="PF00675">
    <property type="entry name" value="Peptidase_M16"/>
    <property type="match status" value="1"/>
</dbReference>
<dbReference type="SUPFAM" id="SSF63411">
    <property type="entry name" value="LuxS/MPP-like metallohydrolase"/>
    <property type="match status" value="4"/>
</dbReference>
<dbReference type="EMBL" id="GGMS01015387">
    <property type="protein sequence ID" value="MBY84590.1"/>
    <property type="molecule type" value="Transcribed_RNA"/>
</dbReference>
<dbReference type="InterPro" id="IPR011765">
    <property type="entry name" value="Pept_M16_N"/>
</dbReference>
<sequence>MSDECKMFSDELTISEKIASRYELVSYSKFESVIPVYKYKCRRTGMTIVFGDIEGPLVQGYFTLATEAHDDDGIPHTLEHLIFLGSEDYPFKGVLDLLANRCLASGTNAWTDVDHTCYTISTAGSEGFLSLLPVYLDHIFYPTLKNAGFVTEVHHITYDAQDAGVVYCEMQGRENSSDSIVGRSLLQHLYPGKCGYKSETGGIMKNLRESTTNENIRKYHHAFYRPENVLLLISGKIVHNTVFDALEPFIQKILSKGNRGDYIRPWQSQVDPLTESFNIAIPYPSDEETNGVISIGYRGPNDIIDYFACELLLKYLTDTPISPLPKEMVEIEDPFCSEVSYYMTSHNEPTTYIYFENVPIEKMDDKTIPSKLDEVFNQLMSCESNFNLKRLRTFVDRSKLNVLSSLDNCPHESLSSVIIKDFLYGKDLIDLNQKLNKIKILNQLHEKQLIFWKEILEKYFIKSHKVIVRGMPSIKKQEELAAEEKERVQERKRTLGEEGLKKKAVELLNAKVECEIKPPEKLLTSLQIPNIECIKFYSFDTYSTNSKTQHELFKITNAPIYMEVDNIKSNFVYFFTFINTNNLPLNLRMYLPIMVDLLMESTVICDGVKIHYTDIIAELEKDIVSWNSEIGSTSSSRFLCGTFSSVISITFQLEPKKYDKGIKWLHNFLYNAEITKEKFGISLSKIMNEISCYRRDGNHMLKDILRNIIYKNNSNHYACSTLRQHKFLTNLQSKIVLDEGWSSINEDLNAMKTVLTNPKNIKMHISADLDMLCKTKPNASLLLEQLVPNNVISSEKSFETVFDFEYILPNDQCNVRACAVAMGAIESSYFTQVTDCISDFNHPDMAALLVFLQYFTQLEGPMWRNIRGLGYAYSYSINPRPNEALISLHFYRSVNVPAAYKETREILEKHLIDGTIWDQTLFESAKCSIIFEIVEREKSIGSLITQSVLFHFRNLSPNYNRDLIKKISDVKLEEMPTIGKKYVMSLFDPKLTRTAMVCPPSKLENVAEEFKKMGIDMTTYKSLDESLLNNDA</sequence>
<protein>
    <submittedName>
        <fullName evidence="5">Uncharacterized protein C05D11.1-like</fullName>
    </submittedName>
</protein>
<feature type="domain" description="Peptidase M16 C-terminal" evidence="2">
    <location>
        <begin position="212"/>
        <end position="355"/>
    </location>
</feature>
<dbReference type="FunFam" id="3.30.830.10:FF:000031">
    <property type="entry name" value="Putative zinc metalloprotease"/>
    <property type="match status" value="1"/>
</dbReference>
<dbReference type="PANTHER" id="PTHR43016:SF16">
    <property type="entry name" value="METALLOPROTEASE, PUTATIVE (AFU_ORTHOLOGUE AFUA_4G07610)-RELATED"/>
    <property type="match status" value="1"/>
</dbReference>
<feature type="domain" description="Peptidase M16 N-terminal" evidence="1">
    <location>
        <begin position="67"/>
        <end position="161"/>
    </location>
</feature>
<dbReference type="InterPro" id="IPR007863">
    <property type="entry name" value="Peptidase_M16_C"/>
</dbReference>
<name>A0A2S2R4C4_9HEMI</name>
<accession>A0A2S2R4C4</accession>
<evidence type="ECO:0000313" key="5">
    <source>
        <dbReference type="RefSeq" id="XP_025416884.1"/>
    </source>
</evidence>
<dbReference type="PANTHER" id="PTHR43016">
    <property type="entry name" value="PRESEQUENCE PROTEASE"/>
    <property type="match status" value="1"/>
</dbReference>
<evidence type="ECO:0000313" key="4">
    <source>
        <dbReference type="Proteomes" id="UP000694846"/>
    </source>
</evidence>
<dbReference type="FunFam" id="3.30.830.10:FF:000015">
    <property type="entry name" value="Putative zinc metalloprotease"/>
    <property type="match status" value="1"/>
</dbReference>
<evidence type="ECO:0000313" key="3">
    <source>
        <dbReference type="EMBL" id="MBY84590.1"/>
    </source>
</evidence>
<dbReference type="InterPro" id="IPR011249">
    <property type="entry name" value="Metalloenz_LuxS/M16"/>
</dbReference>